<dbReference type="EMBL" id="JAQQAF010000008">
    <property type="protein sequence ID" value="KAJ8464132.1"/>
    <property type="molecule type" value="Genomic_DNA"/>
</dbReference>
<dbReference type="AlphaFoldDB" id="A0AAV8P275"/>
<evidence type="ECO:0000313" key="3">
    <source>
        <dbReference type="Proteomes" id="UP001222027"/>
    </source>
</evidence>
<feature type="transmembrane region" description="Helical" evidence="1">
    <location>
        <begin position="29"/>
        <end position="50"/>
    </location>
</feature>
<sequence>MVQWWSSSSSAASLSKKPNRFGIKKWNAIALWASGGMFMFMVGVSDMVVLGSAISLQALNAQAYTSEELRILGRTVLSRLNLTSTLDSGFKVG</sequence>
<dbReference type="Proteomes" id="UP001222027">
    <property type="component" value="Unassembled WGS sequence"/>
</dbReference>
<accession>A0AAV8P275</accession>
<gene>
    <name evidence="2" type="ORF">OPV22_026684</name>
</gene>
<keyword evidence="1" id="KW-0472">Membrane</keyword>
<name>A0AAV8P275_ENSVE</name>
<evidence type="ECO:0000256" key="1">
    <source>
        <dbReference type="SAM" id="Phobius"/>
    </source>
</evidence>
<keyword evidence="3" id="KW-1185">Reference proteome</keyword>
<organism evidence="2 3">
    <name type="scientific">Ensete ventricosum</name>
    <name type="common">Abyssinian banana</name>
    <name type="synonym">Musa ensete</name>
    <dbReference type="NCBI Taxonomy" id="4639"/>
    <lineage>
        <taxon>Eukaryota</taxon>
        <taxon>Viridiplantae</taxon>
        <taxon>Streptophyta</taxon>
        <taxon>Embryophyta</taxon>
        <taxon>Tracheophyta</taxon>
        <taxon>Spermatophyta</taxon>
        <taxon>Magnoliopsida</taxon>
        <taxon>Liliopsida</taxon>
        <taxon>Zingiberales</taxon>
        <taxon>Musaceae</taxon>
        <taxon>Ensete</taxon>
    </lineage>
</organism>
<protein>
    <submittedName>
        <fullName evidence="2">Uncharacterized protein</fullName>
    </submittedName>
</protein>
<evidence type="ECO:0000313" key="2">
    <source>
        <dbReference type="EMBL" id="KAJ8464132.1"/>
    </source>
</evidence>
<reference evidence="2 3" key="1">
    <citation type="submission" date="2022-12" db="EMBL/GenBank/DDBJ databases">
        <title>Chromosome-scale assembly of the Ensete ventricosum genome.</title>
        <authorList>
            <person name="Dussert Y."/>
            <person name="Stocks J."/>
            <person name="Wendawek A."/>
            <person name="Woldeyes F."/>
            <person name="Nichols R.A."/>
            <person name="Borrell J.S."/>
        </authorList>
    </citation>
    <scope>NUCLEOTIDE SEQUENCE [LARGE SCALE GENOMIC DNA]</scope>
    <source>
        <strain evidence="3">cv. Maze</strain>
        <tissue evidence="2">Seeds</tissue>
    </source>
</reference>
<keyword evidence="1" id="KW-1133">Transmembrane helix</keyword>
<proteinExistence type="predicted"/>
<keyword evidence="1" id="KW-0812">Transmembrane</keyword>
<comment type="caution">
    <text evidence="2">The sequence shown here is derived from an EMBL/GenBank/DDBJ whole genome shotgun (WGS) entry which is preliminary data.</text>
</comment>